<organism evidence="4 5">
    <name type="scientific">Periconia macrospinosa</name>
    <dbReference type="NCBI Taxonomy" id="97972"/>
    <lineage>
        <taxon>Eukaryota</taxon>
        <taxon>Fungi</taxon>
        <taxon>Dikarya</taxon>
        <taxon>Ascomycota</taxon>
        <taxon>Pezizomycotina</taxon>
        <taxon>Dothideomycetes</taxon>
        <taxon>Pleosporomycetidae</taxon>
        <taxon>Pleosporales</taxon>
        <taxon>Massarineae</taxon>
        <taxon>Periconiaceae</taxon>
        <taxon>Periconia</taxon>
    </lineage>
</organism>
<keyword evidence="3" id="KW-0732">Signal</keyword>
<evidence type="ECO:0000256" key="1">
    <source>
        <dbReference type="SAM" id="MobiDB-lite"/>
    </source>
</evidence>
<dbReference type="AlphaFoldDB" id="A0A2V1DIU7"/>
<keyword evidence="5" id="KW-1185">Reference proteome</keyword>
<feature type="compositionally biased region" description="Polar residues" evidence="1">
    <location>
        <begin position="402"/>
        <end position="411"/>
    </location>
</feature>
<gene>
    <name evidence="4" type="ORF">DM02DRAFT_730538</name>
</gene>
<evidence type="ECO:0000313" key="5">
    <source>
        <dbReference type="Proteomes" id="UP000244855"/>
    </source>
</evidence>
<feature type="compositionally biased region" description="Low complexity" evidence="1">
    <location>
        <begin position="313"/>
        <end position="326"/>
    </location>
</feature>
<proteinExistence type="predicted"/>
<sequence>MLSLALLGNRHVLLAFAIVLSLLQLVTAAVTTITEPFSVAHPVALSTWTPAYRVACDPGHEQYYCTAKSECYFDAHDGAFACCKDHKNCIPVRTCVGVSTTTTAPCKKDDGCLKCNDAFLGNCLTKLNPVHRIYGIQCNSRSGTITYPYSMDFSAFPWPLASDFPWSNTLLTTTDTLGLPSPTATPSTISTPAPTSPPTQDLKSGEKKESRNWIAGIVLGSVFGTILVGWMVYKGREAWESKRKWTRELTPSHNSIPLNNMMASEEELRPATPSHTYAAFDHESEIPSSPTSPATPASLSPLIRVPPPPPSTGSPTRPTRPRTITPAQDISRSTSSVGTSILDVSRDTLANPSVTELPPPLPAPRFTPLSRSTTRRGLFTPPRGPPPATLPPPPPADEGAKGQNSNGSFQE</sequence>
<accession>A0A2V1DIU7</accession>
<feature type="signal peptide" evidence="3">
    <location>
        <begin position="1"/>
        <end position="28"/>
    </location>
</feature>
<evidence type="ECO:0000313" key="4">
    <source>
        <dbReference type="EMBL" id="PVH97543.1"/>
    </source>
</evidence>
<feature type="compositionally biased region" description="Low complexity" evidence="1">
    <location>
        <begin position="286"/>
        <end position="303"/>
    </location>
</feature>
<feature type="compositionally biased region" description="Low complexity" evidence="1">
    <location>
        <begin position="366"/>
        <end position="381"/>
    </location>
</feature>
<feature type="transmembrane region" description="Helical" evidence="2">
    <location>
        <begin position="213"/>
        <end position="233"/>
    </location>
</feature>
<feature type="region of interest" description="Disordered" evidence="1">
    <location>
        <begin position="181"/>
        <end position="207"/>
    </location>
</feature>
<dbReference type="Proteomes" id="UP000244855">
    <property type="component" value="Unassembled WGS sequence"/>
</dbReference>
<evidence type="ECO:0000256" key="2">
    <source>
        <dbReference type="SAM" id="Phobius"/>
    </source>
</evidence>
<name>A0A2V1DIU7_9PLEO</name>
<keyword evidence="2" id="KW-0812">Transmembrane</keyword>
<keyword evidence="2" id="KW-0472">Membrane</keyword>
<evidence type="ECO:0000256" key="3">
    <source>
        <dbReference type="SAM" id="SignalP"/>
    </source>
</evidence>
<feature type="compositionally biased region" description="Low complexity" evidence="1">
    <location>
        <begin position="181"/>
        <end position="193"/>
    </location>
</feature>
<feature type="compositionally biased region" description="Polar residues" evidence="1">
    <location>
        <begin position="328"/>
        <end position="339"/>
    </location>
</feature>
<feature type="chain" id="PRO_5015940168" evidence="3">
    <location>
        <begin position="29"/>
        <end position="411"/>
    </location>
</feature>
<reference evidence="4 5" key="1">
    <citation type="journal article" date="2018" name="Sci. Rep.">
        <title>Comparative genomics provides insights into the lifestyle and reveals functional heterogeneity of dark septate endophytic fungi.</title>
        <authorList>
            <person name="Knapp D.G."/>
            <person name="Nemeth J.B."/>
            <person name="Barry K."/>
            <person name="Hainaut M."/>
            <person name="Henrissat B."/>
            <person name="Johnson J."/>
            <person name="Kuo A."/>
            <person name="Lim J.H.P."/>
            <person name="Lipzen A."/>
            <person name="Nolan M."/>
            <person name="Ohm R.A."/>
            <person name="Tamas L."/>
            <person name="Grigoriev I.V."/>
            <person name="Spatafora J.W."/>
            <person name="Nagy L.G."/>
            <person name="Kovacs G.M."/>
        </authorList>
    </citation>
    <scope>NUCLEOTIDE SEQUENCE [LARGE SCALE GENOMIC DNA]</scope>
    <source>
        <strain evidence="4 5">DSE2036</strain>
    </source>
</reference>
<feature type="compositionally biased region" description="Pro residues" evidence="1">
    <location>
        <begin position="382"/>
        <end position="396"/>
    </location>
</feature>
<protein>
    <submittedName>
        <fullName evidence="4">Uncharacterized protein</fullName>
    </submittedName>
</protein>
<keyword evidence="2" id="KW-1133">Transmembrane helix</keyword>
<dbReference type="EMBL" id="KZ805434">
    <property type="protein sequence ID" value="PVH97543.1"/>
    <property type="molecule type" value="Genomic_DNA"/>
</dbReference>
<feature type="region of interest" description="Disordered" evidence="1">
    <location>
        <begin position="283"/>
        <end position="411"/>
    </location>
</feature>